<name>A0A9N7TWX4_PLEPL</name>
<keyword evidence="3" id="KW-1185">Reference proteome</keyword>
<accession>A0A9N7TWX4</accession>
<dbReference type="EMBL" id="CADEAL010000442">
    <property type="protein sequence ID" value="CAB1420207.1"/>
    <property type="molecule type" value="Genomic_DNA"/>
</dbReference>
<comment type="caution">
    <text evidence="2">The sequence shown here is derived from an EMBL/GenBank/DDBJ whole genome shotgun (WGS) entry which is preliminary data.</text>
</comment>
<evidence type="ECO:0000313" key="2">
    <source>
        <dbReference type="EMBL" id="CAB1420207.1"/>
    </source>
</evidence>
<evidence type="ECO:0000256" key="1">
    <source>
        <dbReference type="SAM" id="MobiDB-lite"/>
    </source>
</evidence>
<evidence type="ECO:0000313" key="3">
    <source>
        <dbReference type="Proteomes" id="UP001153269"/>
    </source>
</evidence>
<protein>
    <submittedName>
        <fullName evidence="2">Uncharacterized protein</fullName>
    </submittedName>
</protein>
<gene>
    <name evidence="2" type="ORF">PLEPLA_LOCUS8082</name>
</gene>
<dbReference type="Proteomes" id="UP001153269">
    <property type="component" value="Unassembled WGS sequence"/>
</dbReference>
<proteinExistence type="predicted"/>
<feature type="region of interest" description="Disordered" evidence="1">
    <location>
        <begin position="140"/>
        <end position="166"/>
    </location>
</feature>
<sequence length="192" mass="20851">MRRELNRTLMDSRIGGFPSGVSPFSIAVQHLFLLRVQAVLSSARVPVTTGTKGWPLQPKSGCTDSPKSMEEEEQEEHCQSQIKATSSWLLVCMFLTKLSDSTRGHEGPTSSNGTCAHSPGPCSSIDIHQRTPELAVKELGNQHSSNSSDELILPDSSDDPDGGRRRVITSAPVLPASPRFLLAARCTVKIRE</sequence>
<organism evidence="2 3">
    <name type="scientific">Pleuronectes platessa</name>
    <name type="common">European plaice</name>
    <dbReference type="NCBI Taxonomy" id="8262"/>
    <lineage>
        <taxon>Eukaryota</taxon>
        <taxon>Metazoa</taxon>
        <taxon>Chordata</taxon>
        <taxon>Craniata</taxon>
        <taxon>Vertebrata</taxon>
        <taxon>Euteleostomi</taxon>
        <taxon>Actinopterygii</taxon>
        <taxon>Neopterygii</taxon>
        <taxon>Teleostei</taxon>
        <taxon>Neoteleostei</taxon>
        <taxon>Acanthomorphata</taxon>
        <taxon>Carangaria</taxon>
        <taxon>Pleuronectiformes</taxon>
        <taxon>Pleuronectoidei</taxon>
        <taxon>Pleuronectidae</taxon>
        <taxon>Pleuronectes</taxon>
    </lineage>
</organism>
<dbReference type="AlphaFoldDB" id="A0A9N7TWX4"/>
<feature type="region of interest" description="Disordered" evidence="1">
    <location>
        <begin position="102"/>
        <end position="126"/>
    </location>
</feature>
<reference evidence="2" key="1">
    <citation type="submission" date="2020-03" db="EMBL/GenBank/DDBJ databases">
        <authorList>
            <person name="Weist P."/>
        </authorList>
    </citation>
    <scope>NUCLEOTIDE SEQUENCE</scope>
</reference>